<evidence type="ECO:0000313" key="8">
    <source>
        <dbReference type="EMBL" id="UYM04144.1"/>
    </source>
</evidence>
<dbReference type="KEGG" id="sgrg:L0C25_16555"/>
<proteinExistence type="inferred from homology"/>
<feature type="domain" description="Rhodanese" evidence="7">
    <location>
        <begin position="146"/>
        <end position="207"/>
    </location>
</feature>
<keyword evidence="3" id="KW-0547">Nucleotide-binding</keyword>
<dbReference type="Gene3D" id="3.40.1190.20">
    <property type="match status" value="1"/>
</dbReference>
<dbReference type="GO" id="GO:0005524">
    <property type="term" value="F:ATP binding"/>
    <property type="evidence" value="ECO:0007669"/>
    <property type="project" value="UniProtKB-KW"/>
</dbReference>
<dbReference type="GO" id="GO:0005829">
    <property type="term" value="C:cytosol"/>
    <property type="evidence" value="ECO:0007669"/>
    <property type="project" value="TreeGrafter"/>
</dbReference>
<dbReference type="InterPro" id="IPR017583">
    <property type="entry name" value="Tagatose/fructose_Pkinase"/>
</dbReference>
<dbReference type="Pfam" id="PF00294">
    <property type="entry name" value="PfkB"/>
    <property type="match status" value="1"/>
</dbReference>
<evidence type="ECO:0000259" key="7">
    <source>
        <dbReference type="PROSITE" id="PS50206"/>
    </source>
</evidence>
<comment type="similarity">
    <text evidence="1">Belongs to the carbohydrate kinase PfkB family.</text>
</comment>
<dbReference type="GO" id="GO:0008443">
    <property type="term" value="F:phosphofructokinase activity"/>
    <property type="evidence" value="ECO:0007669"/>
    <property type="project" value="TreeGrafter"/>
</dbReference>
<dbReference type="PANTHER" id="PTHR46566">
    <property type="entry name" value="1-PHOSPHOFRUCTOKINASE-RELATED"/>
    <property type="match status" value="1"/>
</dbReference>
<evidence type="ECO:0000256" key="3">
    <source>
        <dbReference type="ARBA" id="ARBA00022741"/>
    </source>
</evidence>
<organism evidence="8 9">
    <name type="scientific">Solicola gregarius</name>
    <dbReference type="NCBI Taxonomy" id="2908642"/>
    <lineage>
        <taxon>Bacteria</taxon>
        <taxon>Bacillati</taxon>
        <taxon>Actinomycetota</taxon>
        <taxon>Actinomycetes</taxon>
        <taxon>Propionibacteriales</taxon>
        <taxon>Nocardioidaceae</taxon>
        <taxon>Solicola</taxon>
    </lineage>
</organism>
<dbReference type="EMBL" id="CP094970">
    <property type="protein sequence ID" value="UYM04144.1"/>
    <property type="molecule type" value="Genomic_DNA"/>
</dbReference>
<dbReference type="InterPro" id="IPR002173">
    <property type="entry name" value="Carboh/pur_kinase_PfkB_CS"/>
</dbReference>
<dbReference type="InterPro" id="IPR011611">
    <property type="entry name" value="PfkB_dom"/>
</dbReference>
<dbReference type="PROSITE" id="PS50206">
    <property type="entry name" value="RHODANESE_3"/>
    <property type="match status" value="1"/>
</dbReference>
<keyword evidence="5" id="KW-0067">ATP-binding</keyword>
<dbReference type="PANTHER" id="PTHR46566:SF5">
    <property type="entry name" value="1-PHOSPHOFRUCTOKINASE"/>
    <property type="match status" value="1"/>
</dbReference>
<evidence type="ECO:0000313" key="9">
    <source>
        <dbReference type="Proteomes" id="UP001164390"/>
    </source>
</evidence>
<evidence type="ECO:0000256" key="2">
    <source>
        <dbReference type="ARBA" id="ARBA00022679"/>
    </source>
</evidence>
<dbReference type="NCBIfam" id="TIGR03168">
    <property type="entry name" value="1-PFK"/>
    <property type="match status" value="1"/>
</dbReference>
<dbReference type="EC" id="2.7.1.-" evidence="8"/>
<dbReference type="PIRSF" id="PIRSF000535">
    <property type="entry name" value="1PFK/6PFK/LacC"/>
    <property type="match status" value="1"/>
</dbReference>
<keyword evidence="9" id="KW-1185">Reference proteome</keyword>
<keyword evidence="4 8" id="KW-0418">Kinase</keyword>
<evidence type="ECO:0000256" key="5">
    <source>
        <dbReference type="ARBA" id="ARBA00022840"/>
    </source>
</evidence>
<evidence type="ECO:0000256" key="6">
    <source>
        <dbReference type="PIRNR" id="PIRNR000535"/>
    </source>
</evidence>
<dbReference type="RefSeq" id="WP_271632803.1">
    <property type="nucleotide sequence ID" value="NZ_CP094970.1"/>
</dbReference>
<evidence type="ECO:0000256" key="4">
    <source>
        <dbReference type="ARBA" id="ARBA00022777"/>
    </source>
</evidence>
<dbReference type="Proteomes" id="UP001164390">
    <property type="component" value="Chromosome"/>
</dbReference>
<protein>
    <submittedName>
        <fullName evidence="8">Hexose kinase</fullName>
        <ecNumber evidence="8">2.7.1.-</ecNumber>
    </submittedName>
</protein>
<dbReference type="InterPro" id="IPR029056">
    <property type="entry name" value="Ribokinase-like"/>
</dbReference>
<gene>
    <name evidence="8" type="ORF">L0C25_16555</name>
</gene>
<dbReference type="SUPFAM" id="SSF53613">
    <property type="entry name" value="Ribokinase-like"/>
    <property type="match status" value="1"/>
</dbReference>
<dbReference type="PROSITE" id="PS00584">
    <property type="entry name" value="PFKB_KINASES_2"/>
    <property type="match status" value="1"/>
</dbReference>
<name>A0AA46TFY6_9ACTN</name>
<accession>A0AA46TFY6</accession>
<dbReference type="AlphaFoldDB" id="A0AA46TFY6"/>
<evidence type="ECO:0000256" key="1">
    <source>
        <dbReference type="ARBA" id="ARBA00010688"/>
    </source>
</evidence>
<keyword evidence="2 6" id="KW-0808">Transferase</keyword>
<reference evidence="8" key="1">
    <citation type="submission" date="2022-01" db="EMBL/GenBank/DDBJ databases">
        <title>Nocardioidaceae gen. sp. A5X3R13.</title>
        <authorList>
            <person name="Lopez Marin M.A."/>
            <person name="Uhlik O."/>
        </authorList>
    </citation>
    <scope>NUCLEOTIDE SEQUENCE</scope>
    <source>
        <strain evidence="8">A5X3R13</strain>
    </source>
</reference>
<dbReference type="InterPro" id="IPR001763">
    <property type="entry name" value="Rhodanese-like_dom"/>
</dbReference>
<sequence>MVEHRPMILTVTPNPAYDVTYAVPRVTLGDVHRVAEVRERAGGKGINVGRVLDQLGEPVCVLGFGDAAFTAALDRDGIAHDLVEALPHVRRTLVVHAEQATSFWEPGATLSDGAEAELMRRTESRLANAHGLVVSGSLPRGTDPRLPARLAQLAIDAGVPVVVDCDGEPLRRAAKVPGVVLMPNADEARVLAGGSDDWLSACRSLVESGVRAVVATRGEDGMAAILADRCLQAVCGDRLEGNPTGAGDAAAAAMIAGLARGQLDWSTLLTDAVSTSAAAVVAPAAGEVDLATRDRLRAKVRVHPLEKGPPG</sequence>